<protein>
    <submittedName>
        <fullName evidence="1">29854_t:CDS:1</fullName>
    </submittedName>
</protein>
<organism evidence="1 2">
    <name type="scientific">Racocetra persica</name>
    <dbReference type="NCBI Taxonomy" id="160502"/>
    <lineage>
        <taxon>Eukaryota</taxon>
        <taxon>Fungi</taxon>
        <taxon>Fungi incertae sedis</taxon>
        <taxon>Mucoromycota</taxon>
        <taxon>Glomeromycotina</taxon>
        <taxon>Glomeromycetes</taxon>
        <taxon>Diversisporales</taxon>
        <taxon>Gigasporaceae</taxon>
        <taxon>Racocetra</taxon>
    </lineage>
</organism>
<evidence type="ECO:0000313" key="1">
    <source>
        <dbReference type="EMBL" id="CAG8851707.1"/>
    </source>
</evidence>
<keyword evidence="2" id="KW-1185">Reference proteome</keyword>
<evidence type="ECO:0000313" key="2">
    <source>
        <dbReference type="Proteomes" id="UP000789920"/>
    </source>
</evidence>
<dbReference type="EMBL" id="CAJVQC010177633">
    <property type="protein sequence ID" value="CAG8851707.1"/>
    <property type="molecule type" value="Genomic_DNA"/>
</dbReference>
<accession>A0ACA9SXL1</accession>
<reference evidence="1" key="1">
    <citation type="submission" date="2021-06" db="EMBL/GenBank/DDBJ databases">
        <authorList>
            <person name="Kallberg Y."/>
            <person name="Tangrot J."/>
            <person name="Rosling A."/>
        </authorList>
    </citation>
    <scope>NUCLEOTIDE SEQUENCE</scope>
    <source>
        <strain evidence="1">MA461A</strain>
    </source>
</reference>
<feature type="non-terminal residue" evidence="1">
    <location>
        <position position="78"/>
    </location>
</feature>
<proteinExistence type="predicted"/>
<dbReference type="Proteomes" id="UP000789920">
    <property type="component" value="Unassembled WGS sequence"/>
</dbReference>
<gene>
    <name evidence="1" type="ORF">RPERSI_LOCUS36698</name>
</gene>
<comment type="caution">
    <text evidence="1">The sequence shown here is derived from an EMBL/GenBank/DDBJ whole genome shotgun (WGS) entry which is preliminary data.</text>
</comment>
<name>A0ACA9SXL1_9GLOM</name>
<feature type="non-terminal residue" evidence="1">
    <location>
        <position position="1"/>
    </location>
</feature>
<sequence length="78" mass="8912">NSSHHLKEDGGLLANLVQCYKKIPKGEEVAKSGSNYFRKSWYSGYGTEIYCKKCAIEKDGFDRISQWIEYSFPKQVVG</sequence>